<name>A0A840NFT7_9PSEU</name>
<dbReference type="Proteomes" id="UP000580474">
    <property type="component" value="Unassembled WGS sequence"/>
</dbReference>
<accession>A0A840NFT7</accession>
<evidence type="ECO:0008006" key="4">
    <source>
        <dbReference type="Google" id="ProtNLM"/>
    </source>
</evidence>
<keyword evidence="3" id="KW-1185">Reference proteome</keyword>
<dbReference type="InterPro" id="IPR025855">
    <property type="entry name" value="Replic_Relax"/>
</dbReference>
<dbReference type="AlphaFoldDB" id="A0A840NFT7"/>
<reference evidence="2 3" key="1">
    <citation type="submission" date="2020-08" db="EMBL/GenBank/DDBJ databases">
        <title>Sequencing the genomes of 1000 actinobacteria strains.</title>
        <authorList>
            <person name="Klenk H.-P."/>
        </authorList>
    </citation>
    <scope>NUCLEOTIDE SEQUENCE [LARGE SCALE GENOMIC DNA]</scope>
    <source>
        <strain evidence="2 3">DSM 45582</strain>
    </source>
</reference>
<comment type="caution">
    <text evidence="2">The sequence shown here is derived from an EMBL/GenBank/DDBJ whole genome shotgun (WGS) entry which is preliminary data.</text>
</comment>
<dbReference type="EMBL" id="JACHIV010000001">
    <property type="protein sequence ID" value="MBB5070454.1"/>
    <property type="molecule type" value="Genomic_DNA"/>
</dbReference>
<protein>
    <recommendedName>
        <fullName evidence="4">Protein involved in plasmid replication-relaxation</fullName>
    </recommendedName>
</protein>
<feature type="region of interest" description="Disordered" evidence="1">
    <location>
        <begin position="261"/>
        <end position="302"/>
    </location>
</feature>
<dbReference type="Pfam" id="PF13814">
    <property type="entry name" value="Replic_Relax"/>
    <property type="match status" value="1"/>
</dbReference>
<evidence type="ECO:0000313" key="3">
    <source>
        <dbReference type="Proteomes" id="UP000580474"/>
    </source>
</evidence>
<evidence type="ECO:0000313" key="2">
    <source>
        <dbReference type="EMBL" id="MBB5070454.1"/>
    </source>
</evidence>
<organism evidence="2 3">
    <name type="scientific">Saccharopolyspora gloriosae</name>
    <dbReference type="NCBI Taxonomy" id="455344"/>
    <lineage>
        <taxon>Bacteria</taxon>
        <taxon>Bacillati</taxon>
        <taxon>Actinomycetota</taxon>
        <taxon>Actinomycetes</taxon>
        <taxon>Pseudonocardiales</taxon>
        <taxon>Pseudonocardiaceae</taxon>
        <taxon>Saccharopolyspora</taxon>
    </lineage>
</organism>
<proteinExistence type="predicted"/>
<sequence length="302" mass="33386">MISRLTPRDRWLAAMLHEHRVLTSPQITRLAFPSERAARARLRELFQWSVLDRFQPFVTYGTAPMHYVLGPAGATVLAAQHGVDGKDLGYRRERAFAVANSLRLAHLIGTNDLLSTLAATRGRDEAGLTCWWSEARCTRHIGDLVRPDAYAHWHSPRTDLGAYLEFDLGTESLTQLTRKLSGYHDLAQATGHTTPVLIWLPTTRRETTARRALHRAWTQLARPATVPIATATPQPVFDPAAHVWLPLDATGPRLSLSALPDHWPDLAAPDTTSEHDPPSPAGATVLLPPPPPRAPAMRPGDR</sequence>
<gene>
    <name evidence="2" type="ORF">BJ969_003542</name>
</gene>
<evidence type="ECO:0000256" key="1">
    <source>
        <dbReference type="SAM" id="MobiDB-lite"/>
    </source>
</evidence>